<proteinExistence type="inferred from homology"/>
<feature type="chain" id="PRO_5011716898" evidence="3">
    <location>
        <begin position="29"/>
        <end position="423"/>
    </location>
</feature>
<dbReference type="GO" id="GO:0004867">
    <property type="term" value="F:serine-type endopeptidase inhibitor activity"/>
    <property type="evidence" value="ECO:0007669"/>
    <property type="project" value="InterPro"/>
</dbReference>
<evidence type="ECO:0000256" key="2">
    <source>
        <dbReference type="SAM" id="MobiDB-lite"/>
    </source>
</evidence>
<sequence length="423" mass="45951">MSRNQFASVFLSLATSTLLLLGCQKQSAEPATDEPTIDEPTTNAPNLRPLTAAERSTVGSANDFAFRAFAALRSRTIAAENLCISPLSVSAALTMAYNGADGSTKAAMKETLGFTPQTDAEVNGSYKSLFELLTGIDKKVTFTTANSIWHGKQYQLATPFVQQNHTSFGATVQAVDFALPTAKDAINSWVSGKTQGKISDIIQQTSADDVMYLVNALYFKGSWTYRIDPQLTRPAPFTLEDGQSKTVNMMRLTKGKYLRYADAQQQVIDLPYGNRQYSMTLVVPRGQTTLASVASRLTGAQLSTWLAGADTTSLELRLPKFRLEYEKQLNDALTSMGMGVAFTNQANFSRMLAGNATNLKISAVKHKTYLDVNEEGTEAAAVTSVGVITTSVPQPVEVNRPFLFLLREKSSNAILFIGQVTNP</sequence>
<dbReference type="STRING" id="1227077.SAMN04515668_3183"/>
<dbReference type="InterPro" id="IPR023795">
    <property type="entry name" value="Serpin_CS"/>
</dbReference>
<comment type="similarity">
    <text evidence="1">Belongs to the serpin family.</text>
</comment>
<feature type="signal peptide" evidence="3">
    <location>
        <begin position="1"/>
        <end position="28"/>
    </location>
</feature>
<dbReference type="SMART" id="SM00093">
    <property type="entry name" value="SERPIN"/>
    <property type="match status" value="1"/>
</dbReference>
<dbReference type="InterPro" id="IPR036186">
    <property type="entry name" value="Serpin_sf"/>
</dbReference>
<dbReference type="InterPro" id="IPR023796">
    <property type="entry name" value="Serpin_dom"/>
</dbReference>
<keyword evidence="6" id="KW-1185">Reference proteome</keyword>
<dbReference type="OrthoDB" id="9764871at2"/>
<dbReference type="Gene3D" id="2.30.39.10">
    <property type="entry name" value="Alpha-1-antitrypsin, domain 1"/>
    <property type="match status" value="1"/>
</dbReference>
<dbReference type="Pfam" id="PF00079">
    <property type="entry name" value="Serpin"/>
    <property type="match status" value="1"/>
</dbReference>
<dbReference type="PROSITE" id="PS51257">
    <property type="entry name" value="PROKAR_LIPOPROTEIN"/>
    <property type="match status" value="1"/>
</dbReference>
<gene>
    <name evidence="5" type="ORF">SAMN04515668_3183</name>
</gene>
<dbReference type="EMBL" id="FOXS01000004">
    <property type="protein sequence ID" value="SFQ59473.1"/>
    <property type="molecule type" value="Genomic_DNA"/>
</dbReference>
<dbReference type="PANTHER" id="PTHR11461:SF211">
    <property type="entry name" value="GH10112P-RELATED"/>
    <property type="match status" value="1"/>
</dbReference>
<dbReference type="PANTHER" id="PTHR11461">
    <property type="entry name" value="SERINE PROTEASE INHIBITOR, SERPIN"/>
    <property type="match status" value="1"/>
</dbReference>
<accession>A0A1I5ZSY6</accession>
<dbReference type="Gene3D" id="3.30.497.10">
    <property type="entry name" value="Antithrombin, subunit I, domain 2"/>
    <property type="match status" value="1"/>
</dbReference>
<dbReference type="InterPro" id="IPR042178">
    <property type="entry name" value="Serpin_sf_1"/>
</dbReference>
<name>A0A1I5ZSY6_HYMAR</name>
<evidence type="ECO:0000259" key="4">
    <source>
        <dbReference type="SMART" id="SM00093"/>
    </source>
</evidence>
<evidence type="ECO:0000313" key="5">
    <source>
        <dbReference type="EMBL" id="SFQ59473.1"/>
    </source>
</evidence>
<dbReference type="CDD" id="cd19588">
    <property type="entry name" value="serpin_miropin-like"/>
    <property type="match status" value="1"/>
</dbReference>
<feature type="region of interest" description="Disordered" evidence="2">
    <location>
        <begin position="29"/>
        <end position="48"/>
    </location>
</feature>
<dbReference type="Proteomes" id="UP000199029">
    <property type="component" value="Unassembled WGS sequence"/>
</dbReference>
<protein>
    <submittedName>
        <fullName evidence="5">Serpin B</fullName>
    </submittedName>
</protein>
<evidence type="ECO:0000256" key="1">
    <source>
        <dbReference type="RuleBase" id="RU000411"/>
    </source>
</evidence>
<reference evidence="6" key="1">
    <citation type="submission" date="2016-10" db="EMBL/GenBank/DDBJ databases">
        <authorList>
            <person name="Varghese N."/>
            <person name="Submissions S."/>
        </authorList>
    </citation>
    <scope>NUCLEOTIDE SEQUENCE [LARGE SCALE GENOMIC DNA]</scope>
    <source>
        <strain evidence="6">OR362-8,ATCC BAA-1266,JCM 13504</strain>
    </source>
</reference>
<dbReference type="PROSITE" id="PS00284">
    <property type="entry name" value="SERPIN"/>
    <property type="match status" value="1"/>
</dbReference>
<dbReference type="AlphaFoldDB" id="A0A1I5ZSY6"/>
<keyword evidence="3" id="KW-0732">Signal</keyword>
<organism evidence="5 6">
    <name type="scientific">Hymenobacter arizonensis</name>
    <name type="common">Siccationidurans arizonensis</name>
    <dbReference type="NCBI Taxonomy" id="1227077"/>
    <lineage>
        <taxon>Bacteria</taxon>
        <taxon>Pseudomonadati</taxon>
        <taxon>Bacteroidota</taxon>
        <taxon>Cytophagia</taxon>
        <taxon>Cytophagales</taxon>
        <taxon>Hymenobacteraceae</taxon>
        <taxon>Hymenobacter</taxon>
    </lineage>
</organism>
<dbReference type="InterPro" id="IPR042185">
    <property type="entry name" value="Serpin_sf_2"/>
</dbReference>
<evidence type="ECO:0000256" key="3">
    <source>
        <dbReference type="SAM" id="SignalP"/>
    </source>
</evidence>
<dbReference type="RefSeq" id="WP_092675601.1">
    <property type="nucleotide sequence ID" value="NZ_FOXS01000004.1"/>
</dbReference>
<evidence type="ECO:0000313" key="6">
    <source>
        <dbReference type="Proteomes" id="UP000199029"/>
    </source>
</evidence>
<dbReference type="InterPro" id="IPR000215">
    <property type="entry name" value="Serpin_fam"/>
</dbReference>
<feature type="domain" description="Serpin" evidence="4">
    <location>
        <begin position="66"/>
        <end position="423"/>
    </location>
</feature>
<dbReference type="SUPFAM" id="SSF56574">
    <property type="entry name" value="Serpins"/>
    <property type="match status" value="1"/>
</dbReference>
<dbReference type="GO" id="GO:0005615">
    <property type="term" value="C:extracellular space"/>
    <property type="evidence" value="ECO:0007669"/>
    <property type="project" value="InterPro"/>
</dbReference>